<dbReference type="HAMAP" id="MF_00046">
    <property type="entry name" value="MurC"/>
    <property type="match status" value="1"/>
</dbReference>
<dbReference type="Proteomes" id="UP000282435">
    <property type="component" value="Chromosome"/>
</dbReference>
<evidence type="ECO:0000256" key="6">
    <source>
        <dbReference type="ARBA" id="ARBA00022618"/>
    </source>
</evidence>
<dbReference type="InterPro" id="IPR000713">
    <property type="entry name" value="Mur_ligase_N"/>
</dbReference>
<evidence type="ECO:0000256" key="8">
    <source>
        <dbReference type="ARBA" id="ARBA00022840"/>
    </source>
</evidence>
<evidence type="ECO:0000256" key="14">
    <source>
        <dbReference type="HAMAP-Rule" id="MF_00046"/>
    </source>
</evidence>
<comment type="subcellular location">
    <subcellularLocation>
        <location evidence="1 14">Cytoplasm</location>
    </subcellularLocation>
</comment>
<dbReference type="Pfam" id="PF08245">
    <property type="entry name" value="Mur_ligase_M"/>
    <property type="match status" value="1"/>
</dbReference>
<organism evidence="18 19">
    <name type="scientific">Eikenella corrodens</name>
    <dbReference type="NCBI Taxonomy" id="539"/>
    <lineage>
        <taxon>Bacteria</taxon>
        <taxon>Pseudomonadati</taxon>
        <taxon>Pseudomonadota</taxon>
        <taxon>Betaproteobacteria</taxon>
        <taxon>Neisseriales</taxon>
        <taxon>Neisseriaceae</taxon>
        <taxon>Eikenella</taxon>
    </lineage>
</organism>
<evidence type="ECO:0000256" key="7">
    <source>
        <dbReference type="ARBA" id="ARBA00022741"/>
    </source>
</evidence>
<keyword evidence="5 14" id="KW-0436">Ligase</keyword>
<dbReference type="SUPFAM" id="SSF51984">
    <property type="entry name" value="MurCD N-terminal domain"/>
    <property type="match status" value="1"/>
</dbReference>
<dbReference type="GO" id="GO:0005524">
    <property type="term" value="F:ATP binding"/>
    <property type="evidence" value="ECO:0007669"/>
    <property type="project" value="UniProtKB-UniRule"/>
</dbReference>
<accession>A0A3S9SIL4</accession>
<dbReference type="InterPro" id="IPR013221">
    <property type="entry name" value="Mur_ligase_cen"/>
</dbReference>
<dbReference type="GO" id="GO:0005737">
    <property type="term" value="C:cytoplasm"/>
    <property type="evidence" value="ECO:0007669"/>
    <property type="project" value="UniProtKB-SubCell"/>
</dbReference>
<evidence type="ECO:0000256" key="4">
    <source>
        <dbReference type="ARBA" id="ARBA00022490"/>
    </source>
</evidence>
<feature type="domain" description="Mur ligase central" evidence="17">
    <location>
        <begin position="130"/>
        <end position="312"/>
    </location>
</feature>
<dbReference type="OrthoDB" id="9804126at2"/>
<keyword evidence="12 14" id="KW-0961">Cell wall biogenesis/degradation</keyword>
<keyword evidence="8 14" id="KW-0067">ATP-binding</keyword>
<dbReference type="NCBIfam" id="TIGR01082">
    <property type="entry name" value="murC"/>
    <property type="match status" value="1"/>
</dbReference>
<evidence type="ECO:0000313" key="18">
    <source>
        <dbReference type="EMBL" id="AZR59299.1"/>
    </source>
</evidence>
<dbReference type="EMBL" id="CP034670">
    <property type="protein sequence ID" value="AZR59299.1"/>
    <property type="molecule type" value="Genomic_DNA"/>
</dbReference>
<evidence type="ECO:0000256" key="10">
    <source>
        <dbReference type="ARBA" id="ARBA00022984"/>
    </source>
</evidence>
<dbReference type="GO" id="GO:0051301">
    <property type="term" value="P:cell division"/>
    <property type="evidence" value="ECO:0007669"/>
    <property type="project" value="UniProtKB-KW"/>
</dbReference>
<keyword evidence="9 14" id="KW-0133">Cell shape</keyword>
<dbReference type="InterPro" id="IPR036565">
    <property type="entry name" value="Mur-like_cat_sf"/>
</dbReference>
<dbReference type="InterPro" id="IPR004101">
    <property type="entry name" value="Mur_ligase_C"/>
</dbReference>
<keyword evidence="4 14" id="KW-0963">Cytoplasm</keyword>
<evidence type="ECO:0000256" key="3">
    <source>
        <dbReference type="ARBA" id="ARBA00012211"/>
    </source>
</evidence>
<evidence type="ECO:0000256" key="1">
    <source>
        <dbReference type="ARBA" id="ARBA00004496"/>
    </source>
</evidence>
<comment type="pathway">
    <text evidence="2 14">Cell wall biogenesis; peptidoglycan biosynthesis.</text>
</comment>
<dbReference type="Pfam" id="PF02875">
    <property type="entry name" value="Mur_ligase_C"/>
    <property type="match status" value="1"/>
</dbReference>
<dbReference type="Gene3D" id="3.90.190.20">
    <property type="entry name" value="Mur ligase, C-terminal domain"/>
    <property type="match status" value="1"/>
</dbReference>
<dbReference type="Gene3D" id="3.40.1190.10">
    <property type="entry name" value="Mur-like, catalytic domain"/>
    <property type="match status" value="1"/>
</dbReference>
<evidence type="ECO:0000259" key="15">
    <source>
        <dbReference type="Pfam" id="PF01225"/>
    </source>
</evidence>
<dbReference type="InterPro" id="IPR005758">
    <property type="entry name" value="UDP-N-AcMur_Ala_ligase_MurC"/>
</dbReference>
<keyword evidence="7 14" id="KW-0547">Nucleotide-binding</keyword>
<gene>
    <name evidence="14" type="primary">murC</name>
    <name evidence="18" type="ORF">ELB75_04230</name>
</gene>
<proteinExistence type="inferred from homology"/>
<reference evidence="18 19" key="1">
    <citation type="submission" date="2018-12" db="EMBL/GenBank/DDBJ databases">
        <title>Genome sequencing of Eikenella corrodens KCOM 3110 (= JS217).</title>
        <authorList>
            <person name="Koo J.-K."/>
            <person name="Park S.-N."/>
            <person name="Lim Y.K."/>
        </authorList>
    </citation>
    <scope>NUCLEOTIDE SEQUENCE [LARGE SCALE GENOMIC DNA]</scope>
    <source>
        <strain evidence="18 19">KCOM 3110</strain>
    </source>
</reference>
<evidence type="ECO:0000256" key="5">
    <source>
        <dbReference type="ARBA" id="ARBA00022598"/>
    </source>
</evidence>
<comment type="similarity">
    <text evidence="14">Belongs to the MurCDEF family.</text>
</comment>
<comment type="function">
    <text evidence="14">Cell wall formation.</text>
</comment>
<protein>
    <recommendedName>
        <fullName evidence="3 14">UDP-N-acetylmuramate--L-alanine ligase</fullName>
        <ecNumber evidence="3 14">6.3.2.8</ecNumber>
    </recommendedName>
    <alternativeName>
        <fullName evidence="14">UDP-N-acetylmuramoyl-L-alanine synthetase</fullName>
    </alternativeName>
</protein>
<evidence type="ECO:0000256" key="13">
    <source>
        <dbReference type="ARBA" id="ARBA00047833"/>
    </source>
</evidence>
<dbReference type="GO" id="GO:0008763">
    <property type="term" value="F:UDP-N-acetylmuramate-L-alanine ligase activity"/>
    <property type="evidence" value="ECO:0007669"/>
    <property type="project" value="UniProtKB-UniRule"/>
</dbReference>
<evidence type="ECO:0000313" key="19">
    <source>
        <dbReference type="Proteomes" id="UP000282435"/>
    </source>
</evidence>
<evidence type="ECO:0000259" key="16">
    <source>
        <dbReference type="Pfam" id="PF02875"/>
    </source>
</evidence>
<feature type="binding site" evidence="14">
    <location>
        <begin position="132"/>
        <end position="138"/>
    </location>
    <ligand>
        <name>ATP</name>
        <dbReference type="ChEBI" id="CHEBI:30616"/>
    </ligand>
</feature>
<evidence type="ECO:0000256" key="12">
    <source>
        <dbReference type="ARBA" id="ARBA00023316"/>
    </source>
</evidence>
<evidence type="ECO:0000256" key="9">
    <source>
        <dbReference type="ARBA" id="ARBA00022960"/>
    </source>
</evidence>
<dbReference type="SUPFAM" id="SSF53244">
    <property type="entry name" value="MurD-like peptide ligases, peptide-binding domain"/>
    <property type="match status" value="1"/>
</dbReference>
<dbReference type="AlphaFoldDB" id="A0A3S9SIL4"/>
<keyword evidence="11 14" id="KW-0131">Cell cycle</keyword>
<dbReference type="Pfam" id="PF01225">
    <property type="entry name" value="Mur_ligase"/>
    <property type="match status" value="1"/>
</dbReference>
<dbReference type="Gene3D" id="3.40.50.720">
    <property type="entry name" value="NAD(P)-binding Rossmann-like Domain"/>
    <property type="match status" value="1"/>
</dbReference>
<dbReference type="PANTHER" id="PTHR43445:SF3">
    <property type="entry name" value="UDP-N-ACETYLMURAMATE--L-ALANINE LIGASE"/>
    <property type="match status" value="1"/>
</dbReference>
<evidence type="ECO:0000256" key="2">
    <source>
        <dbReference type="ARBA" id="ARBA00004752"/>
    </source>
</evidence>
<comment type="catalytic activity">
    <reaction evidence="13 14">
        <text>UDP-N-acetyl-alpha-D-muramate + L-alanine + ATP = UDP-N-acetyl-alpha-D-muramoyl-L-alanine + ADP + phosphate + H(+)</text>
        <dbReference type="Rhea" id="RHEA:23372"/>
        <dbReference type="ChEBI" id="CHEBI:15378"/>
        <dbReference type="ChEBI" id="CHEBI:30616"/>
        <dbReference type="ChEBI" id="CHEBI:43474"/>
        <dbReference type="ChEBI" id="CHEBI:57972"/>
        <dbReference type="ChEBI" id="CHEBI:70757"/>
        <dbReference type="ChEBI" id="CHEBI:83898"/>
        <dbReference type="ChEBI" id="CHEBI:456216"/>
        <dbReference type="EC" id="6.3.2.8"/>
    </reaction>
</comment>
<sequence>MFIRYTIAVLSAKAAREAVINMKQRVKRIHFVGIGGAGMCGLAEVLYKEFDVSGSDQAQSAVTRQLADMGIKVFHGHAAEHIEGVDVVVTSTAIKPDNPEVLAAREAGIPVIPRAMMLAEIMRFGQGIAIAGTHGKTTTTSLTASILTAAGLDPTFVIGGKLTAAGTNAKLGGGQYIVAEADESDASFLYLTPVITVVTNIDTDHMDTYDHSVDKLHQAFVEFVHRMPFYGKAFLCIDSEHVRAILPEIQKPFATYGLDETADIYADNVHSEGAQMCFTVHLNKRPIAPFEVRLNAPGRHNVLNALAAIGVALECGADVAAIQCGLAGFGGVGRRFQSYGEVKLPQGGSALVVDDYGHHPVEMAATLAAARGAYPERRLVLAFQPHRYTRTRDLFEDFVRVLNTADAVVLTDVYAAGEEPIVAADSRALTRALRVAGKLEPIYCADVADMPATLLNMLQDGDLLLNMGAGSINKVPQALRDLAAHG</sequence>
<dbReference type="UniPathway" id="UPA00219"/>
<evidence type="ECO:0000259" key="17">
    <source>
        <dbReference type="Pfam" id="PF08245"/>
    </source>
</evidence>
<dbReference type="EC" id="6.3.2.8" evidence="3 14"/>
<keyword evidence="10 14" id="KW-0573">Peptidoglycan synthesis</keyword>
<dbReference type="PANTHER" id="PTHR43445">
    <property type="entry name" value="UDP-N-ACETYLMURAMATE--L-ALANINE LIGASE-RELATED"/>
    <property type="match status" value="1"/>
</dbReference>
<name>A0A3S9SIL4_EIKCO</name>
<dbReference type="GO" id="GO:0009252">
    <property type="term" value="P:peptidoglycan biosynthetic process"/>
    <property type="evidence" value="ECO:0007669"/>
    <property type="project" value="UniProtKB-UniRule"/>
</dbReference>
<dbReference type="SUPFAM" id="SSF53623">
    <property type="entry name" value="MurD-like peptide ligases, catalytic domain"/>
    <property type="match status" value="1"/>
</dbReference>
<keyword evidence="6 14" id="KW-0132">Cell division</keyword>
<dbReference type="InterPro" id="IPR036615">
    <property type="entry name" value="Mur_ligase_C_dom_sf"/>
</dbReference>
<dbReference type="GO" id="GO:0008360">
    <property type="term" value="P:regulation of cell shape"/>
    <property type="evidence" value="ECO:0007669"/>
    <property type="project" value="UniProtKB-KW"/>
</dbReference>
<feature type="domain" description="Mur ligase N-terminal catalytic" evidence="15">
    <location>
        <begin position="28"/>
        <end position="123"/>
    </location>
</feature>
<feature type="domain" description="Mur ligase C-terminal" evidence="16">
    <location>
        <begin position="334"/>
        <end position="470"/>
    </location>
</feature>
<dbReference type="InterPro" id="IPR050061">
    <property type="entry name" value="MurCDEF_pg_biosynth"/>
</dbReference>
<dbReference type="GO" id="GO:0071555">
    <property type="term" value="P:cell wall organization"/>
    <property type="evidence" value="ECO:0007669"/>
    <property type="project" value="UniProtKB-KW"/>
</dbReference>
<evidence type="ECO:0000256" key="11">
    <source>
        <dbReference type="ARBA" id="ARBA00023306"/>
    </source>
</evidence>